<dbReference type="PANTHER" id="PTHR43777">
    <property type="entry name" value="MOLYBDENUM COFACTOR CYTIDYLYLTRANSFERASE"/>
    <property type="match status" value="1"/>
</dbReference>
<dbReference type="PANTHER" id="PTHR43777:SF1">
    <property type="entry name" value="MOLYBDENUM COFACTOR CYTIDYLYLTRANSFERASE"/>
    <property type="match status" value="1"/>
</dbReference>
<keyword evidence="2" id="KW-0808">Transferase</keyword>
<dbReference type="InterPro" id="IPR025877">
    <property type="entry name" value="MobA-like_NTP_Trfase"/>
</dbReference>
<protein>
    <submittedName>
        <fullName evidence="2">NTP transferase domain-containing protein</fullName>
    </submittedName>
</protein>
<dbReference type="Pfam" id="PF12804">
    <property type="entry name" value="NTP_transf_3"/>
    <property type="match status" value="1"/>
</dbReference>
<organism evidence="2 3">
    <name type="scientific">Gordonia rubripertincta</name>
    <name type="common">Rhodococcus corallinus</name>
    <dbReference type="NCBI Taxonomy" id="36822"/>
    <lineage>
        <taxon>Bacteria</taxon>
        <taxon>Bacillati</taxon>
        <taxon>Actinomycetota</taxon>
        <taxon>Actinomycetes</taxon>
        <taxon>Mycobacteriales</taxon>
        <taxon>Gordoniaceae</taxon>
        <taxon>Gordonia</taxon>
    </lineage>
</organism>
<reference evidence="2" key="1">
    <citation type="submission" date="2022-12" db="EMBL/GenBank/DDBJ databases">
        <authorList>
            <person name="Krivoruchko A.V."/>
            <person name="Elkin A."/>
        </authorList>
    </citation>
    <scope>NUCLEOTIDE SEQUENCE</scope>
    <source>
        <strain evidence="2">IEGM 1388</strain>
    </source>
</reference>
<comment type="caution">
    <text evidence="2">The sequence shown here is derived from an EMBL/GenBank/DDBJ whole genome shotgun (WGS) entry which is preliminary data.</text>
</comment>
<dbReference type="Proteomes" id="UP001067235">
    <property type="component" value="Unassembled WGS sequence"/>
</dbReference>
<dbReference type="EMBL" id="JAPWIE010000007">
    <property type="protein sequence ID" value="MCZ4552864.1"/>
    <property type="molecule type" value="Genomic_DNA"/>
</dbReference>
<gene>
    <name evidence="2" type="ORF">O4213_22940</name>
</gene>
<evidence type="ECO:0000259" key="1">
    <source>
        <dbReference type="Pfam" id="PF12804"/>
    </source>
</evidence>
<dbReference type="InterPro" id="IPR029044">
    <property type="entry name" value="Nucleotide-diphossugar_trans"/>
</dbReference>
<accession>A0ABT4N1C3</accession>
<feature type="domain" description="MobA-like NTP transferase" evidence="1">
    <location>
        <begin position="19"/>
        <end position="172"/>
    </location>
</feature>
<evidence type="ECO:0000313" key="2">
    <source>
        <dbReference type="EMBL" id="MCZ4552864.1"/>
    </source>
</evidence>
<sequence>MKGASGEDLSGDDAATVVGVLLAAGAGTRFGMPKILAEQGEWLRLCVSALMAGGCRRVFVTVGAATTAMPQGAEAVQVPTWREGLSESVRAGLVRARGCEGVVGVVLHVVDIPDVSATQVERLLAAAGPAPQALARATHFGQIGHPAYIGTDHLGAVLDSLAGDRGAGPYLAGRDDVIDVECGDLGTGIDHDFPAPRL</sequence>
<proteinExistence type="predicted"/>
<dbReference type="Gene3D" id="3.90.550.10">
    <property type="entry name" value="Spore Coat Polysaccharide Biosynthesis Protein SpsA, Chain A"/>
    <property type="match status" value="1"/>
</dbReference>
<dbReference type="RefSeq" id="WP_301573581.1">
    <property type="nucleotide sequence ID" value="NZ_JAPWIE010000007.1"/>
</dbReference>
<dbReference type="SUPFAM" id="SSF53448">
    <property type="entry name" value="Nucleotide-diphospho-sugar transferases"/>
    <property type="match status" value="1"/>
</dbReference>
<evidence type="ECO:0000313" key="3">
    <source>
        <dbReference type="Proteomes" id="UP001067235"/>
    </source>
</evidence>
<dbReference type="GO" id="GO:0016740">
    <property type="term" value="F:transferase activity"/>
    <property type="evidence" value="ECO:0007669"/>
    <property type="project" value="UniProtKB-KW"/>
</dbReference>
<name>A0ABT4N1C3_GORRU</name>
<keyword evidence="3" id="KW-1185">Reference proteome</keyword>